<proteinExistence type="predicted"/>
<dbReference type="PROSITE" id="PS50994">
    <property type="entry name" value="INTEGRASE"/>
    <property type="match status" value="1"/>
</dbReference>
<dbReference type="Gene3D" id="3.30.420.10">
    <property type="entry name" value="Ribonuclease H-like superfamily/Ribonuclease H"/>
    <property type="match status" value="1"/>
</dbReference>
<reference evidence="2" key="1">
    <citation type="submission" date="2020-04" db="EMBL/GenBank/DDBJ databases">
        <authorList>
            <person name="Alioto T."/>
            <person name="Alioto T."/>
            <person name="Gomez Garrido J."/>
        </authorList>
    </citation>
    <scope>NUCLEOTIDE SEQUENCE</scope>
    <source>
        <strain evidence="2">A484AB</strain>
    </source>
</reference>
<accession>A0A6S7IEJ1</accession>
<dbReference type="InterPro" id="IPR001584">
    <property type="entry name" value="Integrase_cat-core"/>
</dbReference>
<dbReference type="EMBL" id="CACRXK020008968">
    <property type="protein sequence ID" value="CAB4016096.1"/>
    <property type="molecule type" value="Genomic_DNA"/>
</dbReference>
<keyword evidence="3" id="KW-1185">Reference proteome</keyword>
<dbReference type="Proteomes" id="UP001152795">
    <property type="component" value="Unassembled WGS sequence"/>
</dbReference>
<gene>
    <name evidence="2" type="ORF">PACLA_8A002730</name>
</gene>
<dbReference type="AlphaFoldDB" id="A0A6S7IEJ1"/>
<dbReference type="InterPro" id="IPR036397">
    <property type="entry name" value="RNaseH_sf"/>
</dbReference>
<feature type="compositionally biased region" description="Polar residues" evidence="1">
    <location>
        <begin position="113"/>
        <end position="126"/>
    </location>
</feature>
<evidence type="ECO:0000313" key="2">
    <source>
        <dbReference type="EMBL" id="CAB4016096.1"/>
    </source>
</evidence>
<evidence type="ECO:0000256" key="1">
    <source>
        <dbReference type="SAM" id="MobiDB-lite"/>
    </source>
</evidence>
<evidence type="ECO:0000313" key="3">
    <source>
        <dbReference type="Proteomes" id="UP001152795"/>
    </source>
</evidence>
<dbReference type="GO" id="GO:0003676">
    <property type="term" value="F:nucleic acid binding"/>
    <property type="evidence" value="ECO:0007669"/>
    <property type="project" value="InterPro"/>
</dbReference>
<protein>
    <submittedName>
        <fullName evidence="2">Integrase core domain</fullName>
    </submittedName>
</protein>
<dbReference type="SUPFAM" id="SSF53098">
    <property type="entry name" value="Ribonuclease H-like"/>
    <property type="match status" value="1"/>
</dbReference>
<name>A0A6S7IEJ1_PARCT</name>
<dbReference type="PANTHER" id="PTHR47331">
    <property type="entry name" value="PHD-TYPE DOMAIN-CONTAINING PROTEIN"/>
    <property type="match status" value="1"/>
</dbReference>
<sequence>MYYDSLSFYAEKIQREKVMERENAETAEKDRTSELSILELRQAEELWIQAVQTNSFVEELKFLSSNKVSTPLTYVSQFGLYVDEQSLIRCAGRIKNAHLPNSSKCPVLLPKNHQFSHTRSPSSNKSQRNEGRPYNPQVRPDLLSCRVDEAMPFTHTGLDFLGPLYVTKKSDAQDAISSEKTYICLYTCASTRAIHLELTPNLTVPSFLRSFRIFVSRFGLPATLISDNAKTFTSASHEVKNIRSVEVQHHLTNQGVNWQFIVERAPWWGGFWERMVRTVKGVLKKVIGRSSLNYDELYTILTEVESIMNDRPITYIYDDVESISYALSPSQLVYGRRLTSTPKHTTLPCREAAREVPITTAQRSSES</sequence>
<comment type="caution">
    <text evidence="2">The sequence shown here is derived from an EMBL/GenBank/DDBJ whole genome shotgun (WGS) entry which is preliminary data.</text>
</comment>
<organism evidence="2 3">
    <name type="scientific">Paramuricea clavata</name>
    <name type="common">Red gorgonian</name>
    <name type="synonym">Violescent sea-whip</name>
    <dbReference type="NCBI Taxonomy" id="317549"/>
    <lineage>
        <taxon>Eukaryota</taxon>
        <taxon>Metazoa</taxon>
        <taxon>Cnidaria</taxon>
        <taxon>Anthozoa</taxon>
        <taxon>Octocorallia</taxon>
        <taxon>Malacalcyonacea</taxon>
        <taxon>Plexauridae</taxon>
        <taxon>Paramuricea</taxon>
    </lineage>
</organism>
<dbReference type="GO" id="GO:0015074">
    <property type="term" value="P:DNA integration"/>
    <property type="evidence" value="ECO:0007669"/>
    <property type="project" value="InterPro"/>
</dbReference>
<feature type="region of interest" description="Disordered" evidence="1">
    <location>
        <begin position="113"/>
        <end position="137"/>
    </location>
</feature>
<dbReference type="OrthoDB" id="5985905at2759"/>
<dbReference type="InterPro" id="IPR012337">
    <property type="entry name" value="RNaseH-like_sf"/>
</dbReference>